<proteinExistence type="predicted"/>
<dbReference type="STRING" id="2070753.A0A3A2ZNN4"/>
<sequence length="834" mass="90011">MNQNQRETTGAPPERPGRGPERQGSVRRAREMLAAGQRLEIEIPPPDARPRFPPPFINQAAHITQWPLPDNVGMGQRGIHSQQRPLVPRGPAPPRPRRPGDTPYSSIYSERSASGVPPSPAHGKRPAPSFSQPLPYNPLRNPGIQRPIPSPTSTTDLTSRASVTTEELYRQSATSSVGTIPDFPLPREPSSAYVHPRMPPVGTNSHNNGGWTTNSRISSVSPIPEERHDGPRLAAVSYASSKAIPSSWGSAVAESEILGAYLDGGSENSNNSRPIPHDDATLVRQASLGKRGKPSLRTIQKSNPNSYVATSEKHGGTVETSVMANLVPEAARENGQEHGGNGTKFRDSTSSTSTASSPAIDPEKGPTFPDVPHRGTDTSSDVGSLEKEIEVLPMSGPKMSEKRPDGRRPPRLDMDAVRNAEARGSLTSLPDLIRRATKLASRLDHGRTASRNELCDDGKEFKLPFKQRFRNSGSLSDILASFPPPGPGTSEAHSSWPVFFKKSNLQNIRSNDSETDQKRPRRRCCGMSPWVFALMCALITIAIVLAILLPIFLVVVPRQNTDHISKCEKTTPCMNGGVSVSSGDICSCVCTNGYTGSQCTDEGDSSCVTTEVNSNNATMGSELPRLFEDSQNNFSIPLDSFSLMALFSQNNVSCMTENALVLFREVSSKARRSFPITLESDLNTPLHIRDEPSHTITLQAPIQTFAPRASIATKDGIVYDASAPTQTTPTATASPTTIRTKHDTQEPATPAPVPSKVIDFSRIAVLYIFQQTGALDEAMKSEDKIQSYLTGQYSTSNGSKNSIDLSNAGLVSGFTLNFDNFTILTPHGTVGGSD</sequence>
<dbReference type="PANTHER" id="PTHR17178:SF0">
    <property type="entry name" value="SERGLYCIN"/>
    <property type="match status" value="1"/>
</dbReference>
<feature type="compositionally biased region" description="Low complexity" evidence="2">
    <location>
        <begin position="722"/>
        <end position="737"/>
    </location>
</feature>
<dbReference type="InterPro" id="IPR000742">
    <property type="entry name" value="EGF"/>
</dbReference>
<protein>
    <recommendedName>
        <fullName evidence="4">EGF-like domain-containing protein</fullName>
    </recommendedName>
</protein>
<keyword evidence="1" id="KW-0245">EGF-like domain</keyword>
<feature type="region of interest" description="Disordered" evidence="2">
    <location>
        <begin position="202"/>
        <end position="228"/>
    </location>
</feature>
<feature type="compositionally biased region" description="Polar residues" evidence="2">
    <location>
        <begin position="103"/>
        <end position="112"/>
    </location>
</feature>
<reference evidence="6" key="1">
    <citation type="submission" date="2017-02" db="EMBL/GenBank/DDBJ databases">
        <authorList>
            <person name="Tafer H."/>
            <person name="Lopandic K."/>
        </authorList>
    </citation>
    <scope>NUCLEOTIDE SEQUENCE [LARGE SCALE GENOMIC DNA]</scope>
    <source>
        <strain evidence="6">CBS 366.77</strain>
    </source>
</reference>
<evidence type="ECO:0000256" key="2">
    <source>
        <dbReference type="SAM" id="MobiDB-lite"/>
    </source>
</evidence>
<feature type="compositionally biased region" description="Polar residues" evidence="2">
    <location>
        <begin position="151"/>
        <end position="165"/>
    </location>
</feature>
<dbReference type="CDD" id="cd00054">
    <property type="entry name" value="EGF_CA"/>
    <property type="match status" value="1"/>
</dbReference>
<dbReference type="OrthoDB" id="283575at2759"/>
<dbReference type="PANTHER" id="PTHR17178">
    <property type="entry name" value="SECRETORY GRANULE PROTEOGLYCAN CORE PROTEIN"/>
    <property type="match status" value="1"/>
</dbReference>
<evidence type="ECO:0000313" key="6">
    <source>
        <dbReference type="Proteomes" id="UP000266188"/>
    </source>
</evidence>
<feature type="region of interest" description="Disordered" evidence="2">
    <location>
        <begin position="332"/>
        <end position="412"/>
    </location>
</feature>
<feature type="compositionally biased region" description="Basic and acidic residues" evidence="2">
    <location>
        <begin position="399"/>
        <end position="412"/>
    </location>
</feature>
<keyword evidence="6" id="KW-1185">Reference proteome</keyword>
<keyword evidence="1" id="KW-1015">Disulfide bond</keyword>
<accession>A0A3A2ZNN4</accession>
<evidence type="ECO:0000259" key="4">
    <source>
        <dbReference type="PROSITE" id="PS50026"/>
    </source>
</evidence>
<feature type="disulfide bond" evidence="1">
    <location>
        <begin position="590"/>
        <end position="599"/>
    </location>
</feature>
<feature type="domain" description="EGF-like" evidence="4">
    <location>
        <begin position="563"/>
        <end position="600"/>
    </location>
</feature>
<name>A0A3A2ZNN4_9EURO</name>
<dbReference type="AlphaFoldDB" id="A0A3A2ZNN4"/>
<keyword evidence="3" id="KW-0812">Transmembrane</keyword>
<evidence type="ECO:0000256" key="3">
    <source>
        <dbReference type="SAM" id="Phobius"/>
    </source>
</evidence>
<dbReference type="Proteomes" id="UP000266188">
    <property type="component" value="Unassembled WGS sequence"/>
</dbReference>
<dbReference type="EMBL" id="MVGC01000066">
    <property type="protein sequence ID" value="RJE24849.1"/>
    <property type="molecule type" value="Genomic_DNA"/>
</dbReference>
<keyword evidence="3" id="KW-0472">Membrane</keyword>
<feature type="compositionally biased region" description="Pro residues" evidence="2">
    <location>
        <begin position="43"/>
        <end position="56"/>
    </location>
</feature>
<organism evidence="5 6">
    <name type="scientific">Aspergillus sclerotialis</name>
    <dbReference type="NCBI Taxonomy" id="2070753"/>
    <lineage>
        <taxon>Eukaryota</taxon>
        <taxon>Fungi</taxon>
        <taxon>Dikarya</taxon>
        <taxon>Ascomycota</taxon>
        <taxon>Pezizomycotina</taxon>
        <taxon>Eurotiomycetes</taxon>
        <taxon>Eurotiomycetidae</taxon>
        <taxon>Eurotiales</taxon>
        <taxon>Aspergillaceae</taxon>
        <taxon>Aspergillus</taxon>
        <taxon>Aspergillus subgen. Polypaecilum</taxon>
    </lineage>
</organism>
<dbReference type="PROSITE" id="PS01186">
    <property type="entry name" value="EGF_2"/>
    <property type="match status" value="1"/>
</dbReference>
<dbReference type="PROSITE" id="PS50026">
    <property type="entry name" value="EGF_3"/>
    <property type="match status" value="1"/>
</dbReference>
<evidence type="ECO:0000256" key="1">
    <source>
        <dbReference type="PROSITE-ProRule" id="PRU00076"/>
    </source>
</evidence>
<dbReference type="PROSITE" id="PS00022">
    <property type="entry name" value="EGF_1"/>
    <property type="match status" value="1"/>
</dbReference>
<feature type="transmembrane region" description="Helical" evidence="3">
    <location>
        <begin position="530"/>
        <end position="556"/>
    </location>
</feature>
<feature type="compositionally biased region" description="Polar residues" evidence="2">
    <location>
        <begin position="202"/>
        <end position="221"/>
    </location>
</feature>
<feature type="region of interest" description="Disordered" evidence="2">
    <location>
        <begin position="722"/>
        <end position="753"/>
    </location>
</feature>
<keyword evidence="3" id="KW-1133">Transmembrane helix</keyword>
<feature type="region of interest" description="Disordered" evidence="2">
    <location>
        <begin position="1"/>
        <end position="165"/>
    </location>
</feature>
<evidence type="ECO:0000313" key="5">
    <source>
        <dbReference type="EMBL" id="RJE24849.1"/>
    </source>
</evidence>
<comment type="caution">
    <text evidence="1">Lacks conserved residue(s) required for the propagation of feature annotation.</text>
</comment>
<feature type="region of interest" description="Disordered" evidence="2">
    <location>
        <begin position="288"/>
        <end position="318"/>
    </location>
</feature>
<comment type="caution">
    <text evidence="5">The sequence shown here is derived from an EMBL/GenBank/DDBJ whole genome shotgun (WGS) entry which is preliminary data.</text>
</comment>
<gene>
    <name evidence="5" type="ORF">PHISCL_02803</name>
</gene>
<feature type="compositionally biased region" description="Polar residues" evidence="2">
    <location>
        <begin position="297"/>
        <end position="309"/>
    </location>
</feature>
<feature type="compositionally biased region" description="Low complexity" evidence="2">
    <location>
        <begin position="348"/>
        <end position="357"/>
    </location>
</feature>